<evidence type="ECO:0000256" key="2">
    <source>
        <dbReference type="ARBA" id="ARBA00022598"/>
    </source>
</evidence>
<protein>
    <submittedName>
        <fullName evidence="5">AMP-binding protein</fullName>
    </submittedName>
</protein>
<evidence type="ECO:0000259" key="3">
    <source>
        <dbReference type="Pfam" id="PF00501"/>
    </source>
</evidence>
<proteinExistence type="inferred from homology"/>
<dbReference type="Pfam" id="PF00501">
    <property type="entry name" value="AMP-binding"/>
    <property type="match status" value="1"/>
</dbReference>
<dbReference type="InterPro" id="IPR042099">
    <property type="entry name" value="ANL_N_sf"/>
</dbReference>
<dbReference type="PANTHER" id="PTHR43201:SF5">
    <property type="entry name" value="MEDIUM-CHAIN ACYL-COA LIGASE ACSF2, MITOCHONDRIAL"/>
    <property type="match status" value="1"/>
</dbReference>
<dbReference type="InterPro" id="IPR020845">
    <property type="entry name" value="AMP-binding_CS"/>
</dbReference>
<dbReference type="SUPFAM" id="SSF56801">
    <property type="entry name" value="Acetyl-CoA synthetase-like"/>
    <property type="match status" value="1"/>
</dbReference>
<evidence type="ECO:0000313" key="6">
    <source>
        <dbReference type="Proteomes" id="UP000317496"/>
    </source>
</evidence>
<dbReference type="Gene3D" id="3.30.300.30">
    <property type="match status" value="1"/>
</dbReference>
<dbReference type="AlphaFoldDB" id="A0A516H785"/>
<keyword evidence="6" id="KW-1185">Reference proteome</keyword>
<keyword evidence="2" id="KW-0436">Ligase</keyword>
<dbReference type="GO" id="GO:0031956">
    <property type="term" value="F:medium-chain fatty acid-CoA ligase activity"/>
    <property type="evidence" value="ECO:0007669"/>
    <property type="project" value="TreeGrafter"/>
</dbReference>
<dbReference type="Pfam" id="PF13193">
    <property type="entry name" value="AMP-binding_C"/>
    <property type="match status" value="1"/>
</dbReference>
<feature type="domain" description="AMP-dependent synthetase/ligase" evidence="3">
    <location>
        <begin position="6"/>
        <end position="363"/>
    </location>
</feature>
<dbReference type="EMBL" id="CP041636">
    <property type="protein sequence ID" value="QDO99618.1"/>
    <property type="molecule type" value="Genomic_DNA"/>
</dbReference>
<dbReference type="PROSITE" id="PS00455">
    <property type="entry name" value="AMP_BINDING"/>
    <property type="match status" value="1"/>
</dbReference>
<evidence type="ECO:0000259" key="4">
    <source>
        <dbReference type="Pfam" id="PF13193"/>
    </source>
</evidence>
<comment type="similarity">
    <text evidence="1">Belongs to the ATP-dependent AMP-binding enzyme family.</text>
</comment>
<dbReference type="GO" id="GO:0006631">
    <property type="term" value="P:fatty acid metabolic process"/>
    <property type="evidence" value="ECO:0007669"/>
    <property type="project" value="TreeGrafter"/>
</dbReference>
<reference evidence="5 6" key="1">
    <citation type="submission" date="2019-07" db="EMBL/GenBank/DDBJ databases">
        <title>Genome sequencing for Ferrovibrio sp. K5.</title>
        <authorList>
            <person name="Park S.-J."/>
        </authorList>
    </citation>
    <scope>NUCLEOTIDE SEQUENCE [LARGE SCALE GENOMIC DNA]</scope>
    <source>
        <strain evidence="5 6">K5</strain>
    </source>
</reference>
<name>A0A516H785_9PROT</name>
<dbReference type="InterPro" id="IPR000873">
    <property type="entry name" value="AMP-dep_synth/lig_dom"/>
</dbReference>
<sequence length="510" mass="56187">MQFGLRDWAQRDPERLAVRMGDGSQSTYADIETLANRIAHFLRSAGLRKGDHVALLLSNGPLILATVWAAYRAGLYLTPIPSGASAAEAAYIVRDCQAQVMILDAKYKDLATSLQAMVERPVKWVAANGELDGFVSLEREASQLPVTPISDEQPGGLMMYSSGTTGTPKGIWRPLPTLEQVGSGAPTFARDLLSLFEIVADAHYLSTSPLYHAAPLRFALAFLAAGGRVTVMDRFDAAEALRLLVDEKITHSLWVPTMFQRLLSLPDAQRRAFEASHHRYAIHGAAPCAGVVKRAMIEWWGPILHEYYSGSEGVGLCSITSEEWLRKPGSVGKARKGDLHILDEGDRPAGKEVTGRIYFSGTAPFQYFNAPEKTAAKTSAQGYQTFGDIGYVDADGYLFLRDRQDDMIISGGVNIYPQEIESALLEIPEILDCAVAGFPDPDFGEKAVAFIQVRASLSDMEAQQFLEKVREFGKRRLGRMKQPKEIRLVQSLPRTPTGKLLRRQLRDQGE</sequence>
<gene>
    <name evidence="5" type="ORF">FNB15_03385</name>
</gene>
<evidence type="ECO:0000313" key="5">
    <source>
        <dbReference type="EMBL" id="QDO99618.1"/>
    </source>
</evidence>
<accession>A0A516H785</accession>
<dbReference type="KEGG" id="fer:FNB15_03385"/>
<organism evidence="5 6">
    <name type="scientific">Ferrovibrio terrae</name>
    <dbReference type="NCBI Taxonomy" id="2594003"/>
    <lineage>
        <taxon>Bacteria</taxon>
        <taxon>Pseudomonadati</taxon>
        <taxon>Pseudomonadota</taxon>
        <taxon>Alphaproteobacteria</taxon>
        <taxon>Rhodospirillales</taxon>
        <taxon>Rhodospirillaceae</taxon>
        <taxon>Ferrovibrio</taxon>
    </lineage>
</organism>
<feature type="domain" description="AMP-binding enzyme C-terminal" evidence="4">
    <location>
        <begin position="419"/>
        <end position="499"/>
    </location>
</feature>
<dbReference type="Gene3D" id="3.40.50.12780">
    <property type="entry name" value="N-terminal domain of ligase-like"/>
    <property type="match status" value="1"/>
</dbReference>
<dbReference type="Proteomes" id="UP000317496">
    <property type="component" value="Chromosome"/>
</dbReference>
<dbReference type="PANTHER" id="PTHR43201">
    <property type="entry name" value="ACYL-COA SYNTHETASE"/>
    <property type="match status" value="1"/>
</dbReference>
<dbReference type="OrthoDB" id="9803968at2"/>
<dbReference type="InterPro" id="IPR045851">
    <property type="entry name" value="AMP-bd_C_sf"/>
</dbReference>
<dbReference type="InterPro" id="IPR025110">
    <property type="entry name" value="AMP-bd_C"/>
</dbReference>
<evidence type="ECO:0000256" key="1">
    <source>
        <dbReference type="ARBA" id="ARBA00006432"/>
    </source>
</evidence>